<keyword evidence="7" id="KW-0966">Cell projection</keyword>
<keyword evidence="6" id="KW-0206">Cytoskeleton</keyword>
<accession>A0ABN7S4G7</accession>
<dbReference type="Pfam" id="PF15311">
    <property type="entry name" value="HYLS1_C"/>
    <property type="match status" value="1"/>
</dbReference>
<dbReference type="Proteomes" id="UP001158576">
    <property type="component" value="Chromosome PAR"/>
</dbReference>
<evidence type="ECO:0000259" key="8">
    <source>
        <dbReference type="Pfam" id="PF15311"/>
    </source>
</evidence>
<dbReference type="InterPro" id="IPR052319">
    <property type="entry name" value="Centriolar_ciliogenesis_assoc"/>
</dbReference>
<sequence>MVSNDSASFSLEEIKAQLAALGYGDVGEERLEQFHSDISRLLSADDNSADPKPLDYDLQTTGDSFLDITDATEYISLPKIHPNQHRAGQHSDSDASSIVSTSSSSISESFFRTAPVSKITRKVLRKSNDGESFVSVIESVRPNDSIVSIERDNTNNYDTQSLMSISTIDSELRDRLDRLKINIRRQNSEIEPSRPQTAIKKISKVRFDDNQDHTPIYARPQTAPPAPRNDGYWDGERGSNAPAFLKPHFKTGRKDGPVELFQKYRDDWGKFKLPTGEWNKERQAVRKIMSQKDPEPVLPRRKITTDYVVPTTKKRRALAWEVRTALHERRPIQN</sequence>
<comment type="similarity">
    <text evidence="3">Belongs to the HYLS1 family.</text>
</comment>
<evidence type="ECO:0000256" key="4">
    <source>
        <dbReference type="ARBA" id="ARBA00022490"/>
    </source>
</evidence>
<dbReference type="PANTHER" id="PTHR34174">
    <property type="entry name" value="HYDROLETHALUS SYNDROME PROTEIN 1"/>
    <property type="match status" value="1"/>
</dbReference>
<organism evidence="9 10">
    <name type="scientific">Oikopleura dioica</name>
    <name type="common">Tunicate</name>
    <dbReference type="NCBI Taxonomy" id="34765"/>
    <lineage>
        <taxon>Eukaryota</taxon>
        <taxon>Metazoa</taxon>
        <taxon>Chordata</taxon>
        <taxon>Tunicata</taxon>
        <taxon>Appendicularia</taxon>
        <taxon>Copelata</taxon>
        <taxon>Oikopleuridae</taxon>
        <taxon>Oikopleura</taxon>
    </lineage>
</organism>
<evidence type="ECO:0000256" key="5">
    <source>
        <dbReference type="ARBA" id="ARBA00022794"/>
    </source>
</evidence>
<feature type="domain" description="Centriolar and ciliogenesis-associated protein HYLS1 C-terminal" evidence="8">
    <location>
        <begin position="244"/>
        <end position="326"/>
    </location>
</feature>
<protein>
    <submittedName>
        <fullName evidence="9">Oidioi.mRNA.OKI2018_I69.PAR.g12994.t1.cds</fullName>
    </submittedName>
</protein>
<evidence type="ECO:0000256" key="1">
    <source>
        <dbReference type="ARBA" id="ARBA00004114"/>
    </source>
</evidence>
<comment type="subcellular location">
    <subcellularLocation>
        <location evidence="2">Cell projection</location>
        <location evidence="2">Cilium</location>
    </subcellularLocation>
    <subcellularLocation>
        <location evidence="1">Cytoplasm</location>
        <location evidence="1">Cytoskeleton</location>
        <location evidence="1">Microtubule organizing center</location>
        <location evidence="1">Centrosome</location>
        <location evidence="1">Centriole</location>
    </subcellularLocation>
</comment>
<evidence type="ECO:0000256" key="6">
    <source>
        <dbReference type="ARBA" id="ARBA00023212"/>
    </source>
</evidence>
<proteinExistence type="inferred from homology"/>
<keyword evidence="4" id="KW-0963">Cytoplasm</keyword>
<gene>
    <name evidence="9" type="ORF">OKIOD_LOCUS4552</name>
</gene>
<dbReference type="EMBL" id="OU015568">
    <property type="protein sequence ID" value="CAG5091352.1"/>
    <property type="molecule type" value="Genomic_DNA"/>
</dbReference>
<name>A0ABN7S4G7_OIKDI</name>
<evidence type="ECO:0000256" key="7">
    <source>
        <dbReference type="ARBA" id="ARBA00023273"/>
    </source>
</evidence>
<evidence type="ECO:0000256" key="3">
    <source>
        <dbReference type="ARBA" id="ARBA00010091"/>
    </source>
</evidence>
<keyword evidence="10" id="KW-1185">Reference proteome</keyword>
<evidence type="ECO:0000313" key="10">
    <source>
        <dbReference type="Proteomes" id="UP001158576"/>
    </source>
</evidence>
<evidence type="ECO:0000313" key="9">
    <source>
        <dbReference type="EMBL" id="CAG5091352.1"/>
    </source>
</evidence>
<keyword evidence="5" id="KW-0970">Cilium biogenesis/degradation</keyword>
<evidence type="ECO:0000256" key="2">
    <source>
        <dbReference type="ARBA" id="ARBA00004138"/>
    </source>
</evidence>
<dbReference type="PANTHER" id="PTHR34174:SF1">
    <property type="entry name" value="CENTRIOLAR AND CILIOGENESIS-ASSOCIATED PROTEIN HYLS1"/>
    <property type="match status" value="1"/>
</dbReference>
<reference evidence="9 10" key="1">
    <citation type="submission" date="2021-04" db="EMBL/GenBank/DDBJ databases">
        <authorList>
            <person name="Bliznina A."/>
        </authorList>
    </citation>
    <scope>NUCLEOTIDE SEQUENCE [LARGE SCALE GENOMIC DNA]</scope>
</reference>
<dbReference type="InterPro" id="IPR027918">
    <property type="entry name" value="HYLS1_C_dom"/>
</dbReference>